<dbReference type="RefSeq" id="WP_372449382.1">
    <property type="nucleotide sequence ID" value="NZ_BMRU01000056.1"/>
</dbReference>
<keyword evidence="1" id="KW-1133">Transmembrane helix</keyword>
<dbReference type="GeneID" id="94359412"/>
<organism evidence="2 3">
    <name type="scientific">Streptomyces virginiae</name>
    <name type="common">Streptomyces cinnamonensis</name>
    <dbReference type="NCBI Taxonomy" id="1961"/>
    <lineage>
        <taxon>Bacteria</taxon>
        <taxon>Bacillati</taxon>
        <taxon>Actinomycetota</taxon>
        <taxon>Actinomycetes</taxon>
        <taxon>Kitasatosporales</taxon>
        <taxon>Streptomycetaceae</taxon>
        <taxon>Streptomyces</taxon>
    </lineage>
</organism>
<dbReference type="EMBL" id="BNDV01000008">
    <property type="protein sequence ID" value="GHI14139.1"/>
    <property type="molecule type" value="Genomic_DNA"/>
</dbReference>
<reference evidence="3" key="1">
    <citation type="submission" date="2020-09" db="EMBL/GenBank/DDBJ databases">
        <title>Whole genome shotgun sequence of Streptomyces cinnamonensis NBRC 15873.</title>
        <authorList>
            <person name="Komaki H."/>
            <person name="Tamura T."/>
        </authorList>
    </citation>
    <scope>NUCLEOTIDE SEQUENCE [LARGE SCALE GENOMIC DNA]</scope>
    <source>
        <strain evidence="3">NBRC 15873</strain>
    </source>
</reference>
<evidence type="ECO:0000256" key="1">
    <source>
        <dbReference type="SAM" id="Phobius"/>
    </source>
</evidence>
<name>A0ABQ3NMY0_STRVG</name>
<accession>A0ABQ3NMY0</accession>
<evidence type="ECO:0000313" key="3">
    <source>
        <dbReference type="Proteomes" id="UP000660554"/>
    </source>
</evidence>
<gene>
    <name evidence="2" type="ORF">Scinn_36020</name>
</gene>
<comment type="caution">
    <text evidence="2">The sequence shown here is derived from an EMBL/GenBank/DDBJ whole genome shotgun (WGS) entry which is preliminary data.</text>
</comment>
<keyword evidence="1" id="KW-0472">Membrane</keyword>
<sequence length="59" mass="6595">MRFHLPHAGRVAFRRRYGASPLHLLLVLVLVSFAIAGYAGVSSSRETLSAWRSGSWERP</sequence>
<evidence type="ECO:0008006" key="4">
    <source>
        <dbReference type="Google" id="ProtNLM"/>
    </source>
</evidence>
<feature type="transmembrane region" description="Helical" evidence="1">
    <location>
        <begin position="21"/>
        <end position="41"/>
    </location>
</feature>
<dbReference type="Proteomes" id="UP000660554">
    <property type="component" value="Unassembled WGS sequence"/>
</dbReference>
<keyword evidence="1" id="KW-0812">Transmembrane</keyword>
<evidence type="ECO:0000313" key="2">
    <source>
        <dbReference type="EMBL" id="GHI14139.1"/>
    </source>
</evidence>
<protein>
    <recommendedName>
        <fullName evidence="4">Transposase</fullName>
    </recommendedName>
</protein>
<keyword evidence="3" id="KW-1185">Reference proteome</keyword>
<proteinExistence type="predicted"/>